<reference evidence="3 4" key="1">
    <citation type="journal article" date="2019" name="Nat. Ecol. Evol.">
        <title>Megaphylogeny resolves global patterns of mushroom evolution.</title>
        <authorList>
            <person name="Varga T."/>
            <person name="Krizsan K."/>
            <person name="Foldi C."/>
            <person name="Dima B."/>
            <person name="Sanchez-Garcia M."/>
            <person name="Sanchez-Ramirez S."/>
            <person name="Szollosi G.J."/>
            <person name="Szarkandi J.G."/>
            <person name="Papp V."/>
            <person name="Albert L."/>
            <person name="Andreopoulos W."/>
            <person name="Angelini C."/>
            <person name="Antonin V."/>
            <person name="Barry K.W."/>
            <person name="Bougher N.L."/>
            <person name="Buchanan P."/>
            <person name="Buyck B."/>
            <person name="Bense V."/>
            <person name="Catcheside P."/>
            <person name="Chovatia M."/>
            <person name="Cooper J."/>
            <person name="Damon W."/>
            <person name="Desjardin D."/>
            <person name="Finy P."/>
            <person name="Geml J."/>
            <person name="Haridas S."/>
            <person name="Hughes K."/>
            <person name="Justo A."/>
            <person name="Karasinski D."/>
            <person name="Kautmanova I."/>
            <person name="Kiss B."/>
            <person name="Kocsube S."/>
            <person name="Kotiranta H."/>
            <person name="LaButti K.M."/>
            <person name="Lechner B.E."/>
            <person name="Liimatainen K."/>
            <person name="Lipzen A."/>
            <person name="Lukacs Z."/>
            <person name="Mihaltcheva S."/>
            <person name="Morgado L.N."/>
            <person name="Niskanen T."/>
            <person name="Noordeloos M.E."/>
            <person name="Ohm R.A."/>
            <person name="Ortiz-Santana B."/>
            <person name="Ovrebo C."/>
            <person name="Racz N."/>
            <person name="Riley R."/>
            <person name="Savchenko A."/>
            <person name="Shiryaev A."/>
            <person name="Soop K."/>
            <person name="Spirin V."/>
            <person name="Szebenyi C."/>
            <person name="Tomsovsky M."/>
            <person name="Tulloss R.E."/>
            <person name="Uehling J."/>
            <person name="Grigoriev I.V."/>
            <person name="Vagvolgyi C."/>
            <person name="Papp T."/>
            <person name="Martin F.M."/>
            <person name="Miettinen O."/>
            <person name="Hibbett D.S."/>
            <person name="Nagy L.G."/>
        </authorList>
    </citation>
    <scope>NUCLEOTIDE SEQUENCE [LARGE SCALE GENOMIC DNA]</scope>
    <source>
        <strain evidence="3 4">FP101781</strain>
    </source>
</reference>
<evidence type="ECO:0000256" key="1">
    <source>
        <dbReference type="SAM" id="Coils"/>
    </source>
</evidence>
<dbReference type="STRING" id="71717.A0A4Y7SBV7"/>
<gene>
    <name evidence="3" type="ORF">FA13DRAFT_1802545</name>
</gene>
<sequence>MDRDLASVLSTNIPPNSGEIVALKTRMEDLNTTISEMRSRLRELETEFEGYRGATSALRRLPSEILGEILLSLPLSAQELVNFGLVSKSWRETTLLTHRLWSRIKIGKPRQLSEQSYNSIVTWFGRSGAVPRRLEILEEDSQRGRCASDDCHMLNPIVVKLLTRGPSLDELVLLCKGRHCLRRLVNAISSSEAGSSGRPWDGIRSLQLDFDNDSSWTTRSLNAVQQETAFQSLPRHIGSLSLNFPAMEEAFDRPPSAAFISLCVPSELLEGLTYLEITCDWEGGHVLSVKRYKYDPL</sequence>
<dbReference type="CDD" id="cd09917">
    <property type="entry name" value="F-box_SF"/>
    <property type="match status" value="1"/>
</dbReference>
<comment type="caution">
    <text evidence="3">The sequence shown here is derived from an EMBL/GenBank/DDBJ whole genome shotgun (WGS) entry which is preliminary data.</text>
</comment>
<protein>
    <recommendedName>
        <fullName evidence="2">F-box domain-containing protein</fullName>
    </recommendedName>
</protein>
<dbReference type="Pfam" id="PF12937">
    <property type="entry name" value="F-box-like"/>
    <property type="match status" value="1"/>
</dbReference>
<evidence type="ECO:0000313" key="3">
    <source>
        <dbReference type="EMBL" id="TEB19176.1"/>
    </source>
</evidence>
<accession>A0A4Y7SBV7</accession>
<dbReference type="EMBL" id="QPFP01000204">
    <property type="protein sequence ID" value="TEB19176.1"/>
    <property type="molecule type" value="Genomic_DNA"/>
</dbReference>
<proteinExistence type="predicted"/>
<dbReference type="AlphaFoldDB" id="A0A4Y7SBV7"/>
<dbReference type="OrthoDB" id="3071265at2759"/>
<dbReference type="InterPro" id="IPR001810">
    <property type="entry name" value="F-box_dom"/>
</dbReference>
<dbReference type="SUPFAM" id="SSF81383">
    <property type="entry name" value="F-box domain"/>
    <property type="match status" value="1"/>
</dbReference>
<feature type="domain" description="F-box" evidence="2">
    <location>
        <begin position="55"/>
        <end position="104"/>
    </location>
</feature>
<keyword evidence="1" id="KW-0175">Coiled coil</keyword>
<keyword evidence="4" id="KW-1185">Reference proteome</keyword>
<feature type="coiled-coil region" evidence="1">
    <location>
        <begin position="20"/>
        <end position="54"/>
    </location>
</feature>
<evidence type="ECO:0000259" key="2">
    <source>
        <dbReference type="PROSITE" id="PS50181"/>
    </source>
</evidence>
<dbReference type="Gene3D" id="1.20.1280.50">
    <property type="match status" value="1"/>
</dbReference>
<dbReference type="Proteomes" id="UP000298030">
    <property type="component" value="Unassembled WGS sequence"/>
</dbReference>
<organism evidence="3 4">
    <name type="scientific">Coprinellus micaceus</name>
    <name type="common">Glistening ink-cap mushroom</name>
    <name type="synonym">Coprinus micaceus</name>
    <dbReference type="NCBI Taxonomy" id="71717"/>
    <lineage>
        <taxon>Eukaryota</taxon>
        <taxon>Fungi</taxon>
        <taxon>Dikarya</taxon>
        <taxon>Basidiomycota</taxon>
        <taxon>Agaricomycotina</taxon>
        <taxon>Agaricomycetes</taxon>
        <taxon>Agaricomycetidae</taxon>
        <taxon>Agaricales</taxon>
        <taxon>Agaricineae</taxon>
        <taxon>Psathyrellaceae</taxon>
        <taxon>Coprinellus</taxon>
    </lineage>
</organism>
<name>A0A4Y7SBV7_COPMI</name>
<evidence type="ECO:0000313" key="4">
    <source>
        <dbReference type="Proteomes" id="UP000298030"/>
    </source>
</evidence>
<dbReference type="PROSITE" id="PS50181">
    <property type="entry name" value="FBOX"/>
    <property type="match status" value="1"/>
</dbReference>
<dbReference type="InterPro" id="IPR036047">
    <property type="entry name" value="F-box-like_dom_sf"/>
</dbReference>